<evidence type="ECO:0000313" key="9">
    <source>
        <dbReference type="EMBL" id="KAG7362932.1"/>
    </source>
</evidence>
<evidence type="ECO:0000256" key="6">
    <source>
        <dbReference type="SAM" id="MobiDB-lite"/>
    </source>
</evidence>
<keyword evidence="3" id="KW-0812">Transmembrane</keyword>
<accession>A0A9K3PBW1</accession>
<dbReference type="EMBL" id="JAGRRH010000025">
    <property type="protein sequence ID" value="KAG7341773.1"/>
    <property type="molecule type" value="Genomic_DNA"/>
</dbReference>
<name>A0A9K3PBW1_9STRA</name>
<protein>
    <submittedName>
        <fullName evidence="8">Mpv17 / PMP22 family protein</fullName>
    </submittedName>
</protein>
<dbReference type="Pfam" id="PF04117">
    <property type="entry name" value="Mpv17_PMP22"/>
    <property type="match status" value="1"/>
</dbReference>
<dbReference type="PANTHER" id="PTHR11266:SF121">
    <property type="entry name" value="OS09G0315000 PROTEIN"/>
    <property type="match status" value="1"/>
</dbReference>
<dbReference type="InterPro" id="IPR007248">
    <property type="entry name" value="Mpv17_PMP22"/>
</dbReference>
<dbReference type="EMBL" id="JAGRRH010000010">
    <property type="protein sequence ID" value="KAG7362932.1"/>
    <property type="molecule type" value="Genomic_DNA"/>
</dbReference>
<comment type="caution">
    <text evidence="8">The sequence shown here is derived from an EMBL/GenBank/DDBJ whole genome shotgun (WGS) entry which is preliminary data.</text>
</comment>
<feature type="chain" id="PRO_5039844532" evidence="7">
    <location>
        <begin position="30"/>
        <end position="439"/>
    </location>
</feature>
<proteinExistence type="inferred from homology"/>
<evidence type="ECO:0000256" key="3">
    <source>
        <dbReference type="ARBA" id="ARBA00022692"/>
    </source>
</evidence>
<reference evidence="8" key="2">
    <citation type="submission" date="2021-04" db="EMBL/GenBank/DDBJ databases">
        <authorList>
            <person name="Podell S."/>
        </authorList>
    </citation>
    <scope>NUCLEOTIDE SEQUENCE</scope>
    <source>
        <strain evidence="8">Hildebrandi</strain>
    </source>
</reference>
<reference evidence="8" key="1">
    <citation type="journal article" date="2021" name="Sci. Rep.">
        <title>Diploid genomic architecture of Nitzschia inconspicua, an elite biomass production diatom.</title>
        <authorList>
            <person name="Oliver A."/>
            <person name="Podell S."/>
            <person name="Pinowska A."/>
            <person name="Traller J.C."/>
            <person name="Smith S.R."/>
            <person name="McClure R."/>
            <person name="Beliaev A."/>
            <person name="Bohutskyi P."/>
            <person name="Hill E.A."/>
            <person name="Rabines A."/>
            <person name="Zheng H."/>
            <person name="Allen L.Z."/>
            <person name="Kuo A."/>
            <person name="Grigoriev I.V."/>
            <person name="Allen A.E."/>
            <person name="Hazlebeck D."/>
            <person name="Allen E.E."/>
        </authorList>
    </citation>
    <scope>NUCLEOTIDE SEQUENCE</scope>
    <source>
        <strain evidence="8">Hildebrandi</strain>
    </source>
</reference>
<dbReference type="GO" id="GO:0005737">
    <property type="term" value="C:cytoplasm"/>
    <property type="evidence" value="ECO:0007669"/>
    <property type="project" value="TreeGrafter"/>
</dbReference>
<sequence>MSLLRKKNSPLWGLTLCLLFVVNSRMTVAWLTPQTTAVAPNVHSSNSKSDAGRPSRQVSAVTAASHRIKHTAPRRALEVMSDGDQQPPPLPRTNSSNSPSASSQLYDSNDSTAQNNNILSQLQLHQQEVQMQHDTELSVIQNHPVMKRLLGEDDDLSVQQKVINLLFLSAAFGYAIYTILNIDNGMTRGWTVQEQVMRIPLDNWGAYESYLANKPILTKTLINVIIYLLGDWLSQTAFQRKHILNFDISRTLRNGFIGLCFGPLVHQYYEFSDAILPPENGLVTRLEKIFMDQTIYLTVKCSIYISAVGLLAGEEWSTVRQTVKDKIVGVVFTAWKFWPIVHCITYSLIPAQHRILWVNCVDLVWNAILATQAQRKDSVFEQIDEEEAMGSATLSVFGEPLSAGNNAFNDTAPTILIIDDVSEDQFNSTSTSSAEALIV</sequence>
<dbReference type="GO" id="GO:0016020">
    <property type="term" value="C:membrane"/>
    <property type="evidence" value="ECO:0007669"/>
    <property type="project" value="UniProtKB-SubCell"/>
</dbReference>
<dbReference type="PANTHER" id="PTHR11266">
    <property type="entry name" value="PEROXISOMAL MEMBRANE PROTEIN 2, PXMP2 MPV17"/>
    <property type="match status" value="1"/>
</dbReference>
<feature type="compositionally biased region" description="Low complexity" evidence="6">
    <location>
        <begin position="94"/>
        <end position="103"/>
    </location>
</feature>
<evidence type="ECO:0000256" key="5">
    <source>
        <dbReference type="ARBA" id="ARBA00023136"/>
    </source>
</evidence>
<comment type="similarity">
    <text evidence="2">Belongs to the peroxisomal membrane protein PXMP2/4 family.</text>
</comment>
<keyword evidence="5" id="KW-0472">Membrane</keyword>
<comment type="subcellular location">
    <subcellularLocation>
        <location evidence="1">Membrane</location>
        <topology evidence="1">Multi-pass membrane protein</topology>
    </subcellularLocation>
</comment>
<keyword evidence="7" id="KW-0732">Signal</keyword>
<gene>
    <name evidence="8" type="ORF">IV203_006865</name>
    <name evidence="9" type="ORF">IV203_026292</name>
</gene>
<dbReference type="OrthoDB" id="860at2759"/>
<evidence type="ECO:0000256" key="7">
    <source>
        <dbReference type="SAM" id="SignalP"/>
    </source>
</evidence>
<evidence type="ECO:0000256" key="4">
    <source>
        <dbReference type="ARBA" id="ARBA00022989"/>
    </source>
</evidence>
<evidence type="ECO:0000256" key="1">
    <source>
        <dbReference type="ARBA" id="ARBA00004141"/>
    </source>
</evidence>
<feature type="compositionally biased region" description="Polar residues" evidence="6">
    <location>
        <begin position="39"/>
        <end position="49"/>
    </location>
</feature>
<feature type="region of interest" description="Disordered" evidence="6">
    <location>
        <begin position="39"/>
        <end position="112"/>
    </location>
</feature>
<evidence type="ECO:0000256" key="2">
    <source>
        <dbReference type="ARBA" id="ARBA00006824"/>
    </source>
</evidence>
<feature type="signal peptide" evidence="7">
    <location>
        <begin position="1"/>
        <end position="29"/>
    </location>
</feature>
<dbReference type="Proteomes" id="UP000693970">
    <property type="component" value="Unassembled WGS sequence"/>
</dbReference>
<keyword evidence="4" id="KW-1133">Transmembrane helix</keyword>
<evidence type="ECO:0000313" key="8">
    <source>
        <dbReference type="EMBL" id="KAG7341773.1"/>
    </source>
</evidence>
<evidence type="ECO:0000313" key="10">
    <source>
        <dbReference type="Proteomes" id="UP000693970"/>
    </source>
</evidence>
<organism evidence="8 10">
    <name type="scientific">Nitzschia inconspicua</name>
    <dbReference type="NCBI Taxonomy" id="303405"/>
    <lineage>
        <taxon>Eukaryota</taxon>
        <taxon>Sar</taxon>
        <taxon>Stramenopiles</taxon>
        <taxon>Ochrophyta</taxon>
        <taxon>Bacillariophyta</taxon>
        <taxon>Bacillariophyceae</taxon>
        <taxon>Bacillariophycidae</taxon>
        <taxon>Bacillariales</taxon>
        <taxon>Bacillariaceae</taxon>
        <taxon>Nitzschia</taxon>
    </lineage>
</organism>
<keyword evidence="10" id="KW-1185">Reference proteome</keyword>
<dbReference type="AlphaFoldDB" id="A0A9K3PBW1"/>